<accession>A0AAD6SG69</accession>
<dbReference type="Proteomes" id="UP001218188">
    <property type="component" value="Unassembled WGS sequence"/>
</dbReference>
<dbReference type="EMBL" id="JARJCM010000125">
    <property type="protein sequence ID" value="KAJ7027379.1"/>
    <property type="molecule type" value="Genomic_DNA"/>
</dbReference>
<proteinExistence type="predicted"/>
<evidence type="ECO:0000313" key="1">
    <source>
        <dbReference type="EMBL" id="KAJ7027379.1"/>
    </source>
</evidence>
<reference evidence="1" key="1">
    <citation type="submission" date="2023-03" db="EMBL/GenBank/DDBJ databases">
        <title>Massive genome expansion in bonnet fungi (Mycena s.s.) driven by repeated elements and novel gene families across ecological guilds.</title>
        <authorList>
            <consortium name="Lawrence Berkeley National Laboratory"/>
            <person name="Harder C.B."/>
            <person name="Miyauchi S."/>
            <person name="Viragh M."/>
            <person name="Kuo A."/>
            <person name="Thoen E."/>
            <person name="Andreopoulos B."/>
            <person name="Lu D."/>
            <person name="Skrede I."/>
            <person name="Drula E."/>
            <person name="Henrissat B."/>
            <person name="Morin E."/>
            <person name="Kohler A."/>
            <person name="Barry K."/>
            <person name="LaButti K."/>
            <person name="Morin E."/>
            <person name="Salamov A."/>
            <person name="Lipzen A."/>
            <person name="Mereny Z."/>
            <person name="Hegedus B."/>
            <person name="Baldrian P."/>
            <person name="Stursova M."/>
            <person name="Weitz H."/>
            <person name="Taylor A."/>
            <person name="Grigoriev I.V."/>
            <person name="Nagy L.G."/>
            <person name="Martin F."/>
            <person name="Kauserud H."/>
        </authorList>
    </citation>
    <scope>NUCLEOTIDE SEQUENCE</scope>
    <source>
        <strain evidence="1">CBHHK200</strain>
    </source>
</reference>
<protein>
    <submittedName>
        <fullName evidence="1">Uncharacterized protein</fullName>
    </submittedName>
</protein>
<keyword evidence="2" id="KW-1185">Reference proteome</keyword>
<name>A0AAD6SG69_9AGAR</name>
<evidence type="ECO:0000313" key="2">
    <source>
        <dbReference type="Proteomes" id="UP001218188"/>
    </source>
</evidence>
<organism evidence="1 2">
    <name type="scientific">Mycena alexandri</name>
    <dbReference type="NCBI Taxonomy" id="1745969"/>
    <lineage>
        <taxon>Eukaryota</taxon>
        <taxon>Fungi</taxon>
        <taxon>Dikarya</taxon>
        <taxon>Basidiomycota</taxon>
        <taxon>Agaricomycotina</taxon>
        <taxon>Agaricomycetes</taxon>
        <taxon>Agaricomycetidae</taxon>
        <taxon>Agaricales</taxon>
        <taxon>Marasmiineae</taxon>
        <taxon>Mycenaceae</taxon>
        <taxon>Mycena</taxon>
    </lineage>
</organism>
<comment type="caution">
    <text evidence="1">The sequence shown here is derived from an EMBL/GenBank/DDBJ whole genome shotgun (WGS) entry which is preliminary data.</text>
</comment>
<gene>
    <name evidence="1" type="ORF">C8F04DRAFT_92463</name>
</gene>
<dbReference type="AlphaFoldDB" id="A0AAD6SG69"/>
<sequence length="310" mass="35395">MLSGLVRLVQTLHRTSEQIYAYISREILDATLAPSVLLLPAFYAGLGPDPVGLSLMHGVDATSYYALKCMVKIIWGDVVVHEALVELWPRMWKWMQLYHHHMYTLPDGLENQIITLNLSILRRVAFRDQDSTVVEEMVDKASGVRVMIAEIWVHYADVESLRRYENPSEDLEVLLTKFLQLDEKENLDAVLTGVGGSMDDLATLVVTTLHAIISDVTLERFNEDWPVRTILFLMRFVSRSDEIILPFLHQGLTQSLVRLTIAMESRPLGLNLQDCPAYDQCIRTLCTILQTEAAYPWVLEALRPKFILVR</sequence>